<evidence type="ECO:0000256" key="1">
    <source>
        <dbReference type="SAM" id="MobiDB-lite"/>
    </source>
</evidence>
<protein>
    <submittedName>
        <fullName evidence="2">Uncharacterized protein</fullName>
    </submittedName>
</protein>
<accession>A0A4V3DV04</accession>
<gene>
    <name evidence="2" type="ORF">DFP86_10884</name>
</gene>
<reference evidence="2 3" key="1">
    <citation type="submission" date="2019-03" db="EMBL/GenBank/DDBJ databases">
        <title>Genomic Encyclopedia of Type Strains, Phase III (KMG-III): the genomes of soil and plant-associated and newly described type strains.</title>
        <authorList>
            <person name="Whitman W."/>
        </authorList>
    </citation>
    <scope>NUCLEOTIDE SEQUENCE [LARGE SCALE GENOMIC DNA]</scope>
    <source>
        <strain evidence="2 3">CECT 8976</strain>
    </source>
</reference>
<dbReference type="EMBL" id="SNZP01000008">
    <property type="protein sequence ID" value="TDR78367.1"/>
    <property type="molecule type" value="Genomic_DNA"/>
</dbReference>
<sequence>MRWFDHTPLSFELTAQPDIPLPAPSLGPKTLPEPLAGPCEVPRNTQAPLLTDDPLAPWPHTTLDRFARLPDAIDRIALAEVPCEPV</sequence>
<dbReference type="AlphaFoldDB" id="A0A4V3DV04"/>
<evidence type="ECO:0000313" key="2">
    <source>
        <dbReference type="EMBL" id="TDR78367.1"/>
    </source>
</evidence>
<name>A0A4V3DV04_9NEIS</name>
<evidence type="ECO:0000313" key="3">
    <source>
        <dbReference type="Proteomes" id="UP000295611"/>
    </source>
</evidence>
<organism evidence="2 3">
    <name type="scientific">Paludibacterium purpuratum</name>
    <dbReference type="NCBI Taxonomy" id="1144873"/>
    <lineage>
        <taxon>Bacteria</taxon>
        <taxon>Pseudomonadati</taxon>
        <taxon>Pseudomonadota</taxon>
        <taxon>Betaproteobacteria</taxon>
        <taxon>Neisseriales</taxon>
        <taxon>Chromobacteriaceae</taxon>
        <taxon>Paludibacterium</taxon>
    </lineage>
</organism>
<comment type="caution">
    <text evidence="2">The sequence shown here is derived from an EMBL/GenBank/DDBJ whole genome shotgun (WGS) entry which is preliminary data.</text>
</comment>
<dbReference type="RefSeq" id="WP_133681106.1">
    <property type="nucleotide sequence ID" value="NZ_SNZP01000008.1"/>
</dbReference>
<dbReference type="Proteomes" id="UP000295611">
    <property type="component" value="Unassembled WGS sequence"/>
</dbReference>
<proteinExistence type="predicted"/>
<feature type="region of interest" description="Disordered" evidence="1">
    <location>
        <begin position="20"/>
        <end position="55"/>
    </location>
</feature>
<keyword evidence="3" id="KW-1185">Reference proteome</keyword>